<accession>A0A512BD25</accession>
<evidence type="ECO:0000313" key="1">
    <source>
        <dbReference type="EMBL" id="GEO09858.1"/>
    </source>
</evidence>
<keyword evidence="2" id="KW-1185">Reference proteome</keyword>
<comment type="caution">
    <text evidence="1">The sequence shown here is derived from an EMBL/GenBank/DDBJ whole genome shotgun (WGS) entry which is preliminary data.</text>
</comment>
<protein>
    <submittedName>
        <fullName evidence="1">Uncharacterized protein</fullName>
    </submittedName>
</protein>
<organism evidence="1 2">
    <name type="scientific">Segetibacter aerophilus</name>
    <dbReference type="NCBI Taxonomy" id="670293"/>
    <lineage>
        <taxon>Bacteria</taxon>
        <taxon>Pseudomonadati</taxon>
        <taxon>Bacteroidota</taxon>
        <taxon>Chitinophagia</taxon>
        <taxon>Chitinophagales</taxon>
        <taxon>Chitinophagaceae</taxon>
        <taxon>Segetibacter</taxon>
    </lineage>
</organism>
<sequence>MRIFLKRLIFQTRDKNILQHCINNNIEIVKGAGVLSIVYLHDKCGFYSTREIAIKFNKTKNA</sequence>
<dbReference type="Proteomes" id="UP000321513">
    <property type="component" value="Unassembled WGS sequence"/>
</dbReference>
<dbReference type="AlphaFoldDB" id="A0A512BD25"/>
<reference evidence="1 2" key="1">
    <citation type="submission" date="2019-07" db="EMBL/GenBank/DDBJ databases">
        <title>Whole genome shotgun sequence of Segetibacter aerophilus NBRC 106135.</title>
        <authorList>
            <person name="Hosoyama A."/>
            <person name="Uohara A."/>
            <person name="Ohji S."/>
            <person name="Ichikawa N."/>
        </authorList>
    </citation>
    <scope>NUCLEOTIDE SEQUENCE [LARGE SCALE GENOMIC DNA]</scope>
    <source>
        <strain evidence="1 2">NBRC 106135</strain>
    </source>
</reference>
<evidence type="ECO:0000313" key="2">
    <source>
        <dbReference type="Proteomes" id="UP000321513"/>
    </source>
</evidence>
<dbReference type="EMBL" id="BJYT01000008">
    <property type="protein sequence ID" value="GEO09858.1"/>
    <property type="molecule type" value="Genomic_DNA"/>
</dbReference>
<gene>
    <name evidence="1" type="ORF">SAE01_23540</name>
</gene>
<proteinExistence type="predicted"/>
<name>A0A512BD25_9BACT</name>